<keyword evidence="6 11" id="KW-1133">Transmembrane helix</keyword>
<evidence type="ECO:0000256" key="6">
    <source>
        <dbReference type="ARBA" id="ARBA00022989"/>
    </source>
</evidence>
<dbReference type="PANTHER" id="PTHR12560">
    <property type="entry name" value="LONGEVITY ASSURANCE FACTOR 1 LAG1"/>
    <property type="match status" value="1"/>
</dbReference>
<accession>A0AAJ0C0A1</accession>
<dbReference type="GeneID" id="85310971"/>
<evidence type="ECO:0000256" key="11">
    <source>
        <dbReference type="SAM" id="Phobius"/>
    </source>
</evidence>
<dbReference type="PANTHER" id="PTHR12560:SF11">
    <property type="entry name" value="CERAMIDE SYNTHASE LAC1-RELATED"/>
    <property type="match status" value="1"/>
</dbReference>
<evidence type="ECO:0000256" key="3">
    <source>
        <dbReference type="ARBA" id="ARBA00022679"/>
    </source>
</evidence>
<feature type="transmembrane region" description="Helical" evidence="11">
    <location>
        <begin position="278"/>
        <end position="305"/>
    </location>
</feature>
<dbReference type="SMART" id="SM00724">
    <property type="entry name" value="TLC"/>
    <property type="match status" value="1"/>
</dbReference>
<evidence type="ECO:0000256" key="7">
    <source>
        <dbReference type="ARBA" id="ARBA00023136"/>
    </source>
</evidence>
<feature type="region of interest" description="Disordered" evidence="10">
    <location>
        <begin position="18"/>
        <end position="86"/>
    </location>
</feature>
<keyword evidence="3" id="KW-0808">Transferase</keyword>
<evidence type="ECO:0000313" key="13">
    <source>
        <dbReference type="EMBL" id="KAK1767780.1"/>
    </source>
</evidence>
<feature type="transmembrane region" description="Helical" evidence="11">
    <location>
        <begin position="376"/>
        <end position="398"/>
    </location>
</feature>
<dbReference type="GO" id="GO:0005789">
    <property type="term" value="C:endoplasmic reticulum membrane"/>
    <property type="evidence" value="ECO:0007669"/>
    <property type="project" value="UniProtKB-SubCell"/>
</dbReference>
<dbReference type="InterPro" id="IPR016439">
    <property type="entry name" value="Lag1/Lac1-like"/>
</dbReference>
<dbReference type="EMBL" id="MU839007">
    <property type="protein sequence ID" value="KAK1767780.1"/>
    <property type="molecule type" value="Genomic_DNA"/>
</dbReference>
<evidence type="ECO:0000313" key="14">
    <source>
        <dbReference type="Proteomes" id="UP001244011"/>
    </source>
</evidence>
<feature type="compositionally biased region" description="Low complexity" evidence="10">
    <location>
        <begin position="60"/>
        <end position="69"/>
    </location>
</feature>
<feature type="transmembrane region" description="Helical" evidence="11">
    <location>
        <begin position="156"/>
        <end position="175"/>
    </location>
</feature>
<gene>
    <name evidence="13" type="ORF">QBC33DRAFT_537363</name>
</gene>
<evidence type="ECO:0000259" key="12">
    <source>
        <dbReference type="PROSITE" id="PS50922"/>
    </source>
</evidence>
<comment type="subcellular location">
    <subcellularLocation>
        <location evidence="1">Endoplasmic reticulum membrane</location>
        <topology evidence="1">Multi-pass membrane protein</topology>
    </subcellularLocation>
</comment>
<organism evidence="13 14">
    <name type="scientific">Phialemonium atrogriseum</name>
    <dbReference type="NCBI Taxonomy" id="1093897"/>
    <lineage>
        <taxon>Eukaryota</taxon>
        <taxon>Fungi</taxon>
        <taxon>Dikarya</taxon>
        <taxon>Ascomycota</taxon>
        <taxon>Pezizomycotina</taxon>
        <taxon>Sordariomycetes</taxon>
        <taxon>Sordariomycetidae</taxon>
        <taxon>Cephalothecales</taxon>
        <taxon>Cephalothecaceae</taxon>
        <taxon>Phialemonium</taxon>
    </lineage>
</organism>
<dbReference type="GO" id="GO:0046513">
    <property type="term" value="P:ceramide biosynthetic process"/>
    <property type="evidence" value="ECO:0007669"/>
    <property type="project" value="InterPro"/>
</dbReference>
<evidence type="ECO:0000256" key="10">
    <source>
        <dbReference type="SAM" id="MobiDB-lite"/>
    </source>
</evidence>
<dbReference type="RefSeq" id="XP_060283993.1">
    <property type="nucleotide sequence ID" value="XM_060427784.1"/>
</dbReference>
<dbReference type="GO" id="GO:0050291">
    <property type="term" value="F:sphingosine N-acyltransferase activity"/>
    <property type="evidence" value="ECO:0007669"/>
    <property type="project" value="InterPro"/>
</dbReference>
<dbReference type="Proteomes" id="UP001244011">
    <property type="component" value="Unassembled WGS sequence"/>
</dbReference>
<sequence length="479" mass="54518">MGASEPSSLLNTLAHQLRSATENGTPRRRTKRSKLGQENCAGDTGLGPGTNLVGIPLADPSSTTPSSSSHARRSGEQKRLSKRRKSRSLLRRCRHFATKHTWTIPLLLLLAFLSLYAVNPSESNIVSHFIFLSYKQQPPGAIANRSMPVHYGKGTWDIAFVAFYTIVLSFTREFIMQELLRPLARFCGIRSRGKQLRFMEQMYTAIYFAVMGPAGVYVMHRTPVWYFNTRGMYESFPHKTHEAVFKFYYLFQAAYWAQQAVVMLLGMEKRRKDFKELVAHHIVTLALVALSYHFHFTYMGIAIYITHDISDFFLAASKSLHYIDSPLSGPYFGISIGAWIYLRHYLNLRIIFSLLTEFRTVGPYELNWETQQYKCLLSNFVTFGLLAALQALNIFWLFCLLRSAYRIVVYRVAKDDRSEDEDEGEGEELEKVVRTQEETKKVKALPLLNGNGFVDCSANVIKASGNGTPAPPTRRKVAL</sequence>
<evidence type="ECO:0000256" key="4">
    <source>
        <dbReference type="ARBA" id="ARBA00022692"/>
    </source>
</evidence>
<comment type="similarity">
    <text evidence="2">Belongs to the sphingosine N-acyltransferase family.</text>
</comment>
<feature type="transmembrane region" description="Helical" evidence="11">
    <location>
        <begin position="247"/>
        <end position="266"/>
    </location>
</feature>
<keyword evidence="7 9" id="KW-0472">Membrane</keyword>
<keyword evidence="4 9" id="KW-0812">Transmembrane</keyword>
<dbReference type="AlphaFoldDB" id="A0AAJ0C0A1"/>
<proteinExistence type="inferred from homology"/>
<feature type="transmembrane region" description="Helical" evidence="11">
    <location>
        <begin position="325"/>
        <end position="342"/>
    </location>
</feature>
<comment type="caution">
    <text evidence="13">The sequence shown here is derived from an EMBL/GenBank/DDBJ whole genome shotgun (WGS) entry which is preliminary data.</text>
</comment>
<feature type="transmembrane region" description="Helical" evidence="11">
    <location>
        <begin position="101"/>
        <end position="118"/>
    </location>
</feature>
<evidence type="ECO:0000256" key="2">
    <source>
        <dbReference type="ARBA" id="ARBA00009808"/>
    </source>
</evidence>
<dbReference type="PROSITE" id="PS50922">
    <property type="entry name" value="TLC"/>
    <property type="match status" value="1"/>
</dbReference>
<evidence type="ECO:0000256" key="8">
    <source>
        <dbReference type="ARBA" id="ARBA00023180"/>
    </source>
</evidence>
<keyword evidence="14" id="KW-1185">Reference proteome</keyword>
<reference evidence="13" key="1">
    <citation type="submission" date="2023-06" db="EMBL/GenBank/DDBJ databases">
        <title>Genome-scale phylogeny and comparative genomics of the fungal order Sordariales.</title>
        <authorList>
            <consortium name="Lawrence Berkeley National Laboratory"/>
            <person name="Hensen N."/>
            <person name="Bonometti L."/>
            <person name="Westerberg I."/>
            <person name="Brannstrom I.O."/>
            <person name="Guillou S."/>
            <person name="Cros-Aarteil S."/>
            <person name="Calhoun S."/>
            <person name="Haridas S."/>
            <person name="Kuo A."/>
            <person name="Mondo S."/>
            <person name="Pangilinan J."/>
            <person name="Riley R."/>
            <person name="Labutti K."/>
            <person name="Andreopoulos B."/>
            <person name="Lipzen A."/>
            <person name="Chen C."/>
            <person name="Yanf M."/>
            <person name="Daum C."/>
            <person name="Ng V."/>
            <person name="Clum A."/>
            <person name="Steindorff A."/>
            <person name="Ohm R."/>
            <person name="Martin F."/>
            <person name="Silar P."/>
            <person name="Natvig D."/>
            <person name="Lalanne C."/>
            <person name="Gautier V."/>
            <person name="Ament-Velasquez S.L."/>
            <person name="Kruys A."/>
            <person name="Hutchinson M.I."/>
            <person name="Powell A.J."/>
            <person name="Barry K."/>
            <person name="Miller A.N."/>
            <person name="Grigoriev I.V."/>
            <person name="Debuchy R."/>
            <person name="Gladieux P."/>
            <person name="Thoren M.H."/>
            <person name="Johannesson H."/>
        </authorList>
    </citation>
    <scope>NUCLEOTIDE SEQUENCE</scope>
    <source>
        <strain evidence="13">8032-3</strain>
    </source>
</reference>
<dbReference type="InterPro" id="IPR006634">
    <property type="entry name" value="TLC-dom"/>
</dbReference>
<protein>
    <submittedName>
        <fullName evidence="13">TLC domain-containing protein</fullName>
    </submittedName>
</protein>
<feature type="domain" description="TLC" evidence="12">
    <location>
        <begin position="193"/>
        <end position="409"/>
    </location>
</feature>
<keyword evidence="8" id="KW-0325">Glycoprotein</keyword>
<name>A0AAJ0C0A1_9PEZI</name>
<evidence type="ECO:0000256" key="5">
    <source>
        <dbReference type="ARBA" id="ARBA00022824"/>
    </source>
</evidence>
<feature type="transmembrane region" description="Helical" evidence="11">
    <location>
        <begin position="202"/>
        <end position="227"/>
    </location>
</feature>
<evidence type="ECO:0000256" key="1">
    <source>
        <dbReference type="ARBA" id="ARBA00004477"/>
    </source>
</evidence>
<dbReference type="Pfam" id="PF03798">
    <property type="entry name" value="TRAM_LAG1_CLN8"/>
    <property type="match status" value="1"/>
</dbReference>
<evidence type="ECO:0000256" key="9">
    <source>
        <dbReference type="PROSITE-ProRule" id="PRU00205"/>
    </source>
</evidence>
<keyword evidence="5" id="KW-0256">Endoplasmic reticulum</keyword>